<evidence type="ECO:0000313" key="2">
    <source>
        <dbReference type="EMBL" id="KAJ1091813.1"/>
    </source>
</evidence>
<gene>
    <name evidence="2" type="ORF">NDU88_004928</name>
</gene>
<dbReference type="AlphaFoldDB" id="A0AAV7LSF1"/>
<keyword evidence="3" id="KW-1185">Reference proteome</keyword>
<comment type="caution">
    <text evidence="2">The sequence shown here is derived from an EMBL/GenBank/DDBJ whole genome shotgun (WGS) entry which is preliminary data.</text>
</comment>
<keyword evidence="1" id="KW-0175">Coiled coil</keyword>
<dbReference type="EMBL" id="JANPWB010000015">
    <property type="protein sequence ID" value="KAJ1091813.1"/>
    <property type="molecule type" value="Genomic_DNA"/>
</dbReference>
<protein>
    <submittedName>
        <fullName evidence="2">Uncharacterized protein</fullName>
    </submittedName>
</protein>
<organism evidence="2 3">
    <name type="scientific">Pleurodeles waltl</name>
    <name type="common">Iberian ribbed newt</name>
    <dbReference type="NCBI Taxonomy" id="8319"/>
    <lineage>
        <taxon>Eukaryota</taxon>
        <taxon>Metazoa</taxon>
        <taxon>Chordata</taxon>
        <taxon>Craniata</taxon>
        <taxon>Vertebrata</taxon>
        <taxon>Euteleostomi</taxon>
        <taxon>Amphibia</taxon>
        <taxon>Batrachia</taxon>
        <taxon>Caudata</taxon>
        <taxon>Salamandroidea</taxon>
        <taxon>Salamandridae</taxon>
        <taxon>Pleurodelinae</taxon>
        <taxon>Pleurodeles</taxon>
    </lineage>
</organism>
<name>A0AAV7LSF1_PLEWA</name>
<evidence type="ECO:0000313" key="3">
    <source>
        <dbReference type="Proteomes" id="UP001066276"/>
    </source>
</evidence>
<reference evidence="2" key="1">
    <citation type="journal article" date="2022" name="bioRxiv">
        <title>Sequencing and chromosome-scale assembly of the giantPleurodeles waltlgenome.</title>
        <authorList>
            <person name="Brown T."/>
            <person name="Elewa A."/>
            <person name="Iarovenko S."/>
            <person name="Subramanian E."/>
            <person name="Araus A.J."/>
            <person name="Petzold A."/>
            <person name="Susuki M."/>
            <person name="Suzuki K.-i.T."/>
            <person name="Hayashi T."/>
            <person name="Toyoda A."/>
            <person name="Oliveira C."/>
            <person name="Osipova E."/>
            <person name="Leigh N.D."/>
            <person name="Simon A."/>
            <person name="Yun M.H."/>
        </authorList>
    </citation>
    <scope>NUCLEOTIDE SEQUENCE</scope>
    <source>
        <strain evidence="2">20211129_DDA</strain>
        <tissue evidence="2">Liver</tissue>
    </source>
</reference>
<evidence type="ECO:0000256" key="1">
    <source>
        <dbReference type="SAM" id="Coils"/>
    </source>
</evidence>
<proteinExistence type="predicted"/>
<accession>A0AAV7LSF1</accession>
<feature type="coiled-coil region" evidence="1">
    <location>
        <begin position="83"/>
        <end position="152"/>
    </location>
</feature>
<dbReference type="Proteomes" id="UP001066276">
    <property type="component" value="Chromosome 11"/>
</dbReference>
<sequence>MAVSIGDCSQMPHDLYRVLRSVRGSGAGRLITISRLNYGRQNWKRDKNLRRAPCSAELQGEVLIAGSGVREALETWCPTNAQSEEIAADVKDLQREIKEFGQRMDTVECIHDAQEEEIDQHRKVILDLQDSIRDLQYQLEDLENRLRSATIRIRGLPLPARLCHRAGRPAQSPGQTQDILTCLHYYHQ</sequence>